<dbReference type="NCBIfam" id="TIGR00035">
    <property type="entry name" value="asp_race"/>
    <property type="match status" value="1"/>
</dbReference>
<reference evidence="3 4" key="1">
    <citation type="submission" date="2016-04" db="EMBL/GenBank/DDBJ databases">
        <authorList>
            <person name="Mornico D."/>
        </authorList>
    </citation>
    <scope>NUCLEOTIDE SEQUENCE [LARGE SCALE GENOMIC DNA]</scope>
    <source>
        <strain evidence="3 4">A121</strain>
    </source>
</reference>
<dbReference type="Proteomes" id="UP000195338">
    <property type="component" value="Unassembled WGS sequence"/>
</dbReference>
<dbReference type="InterPro" id="IPR033134">
    <property type="entry name" value="Asp/Glu_racemase_AS_2"/>
</dbReference>
<accession>A0ABY0JS65</accession>
<evidence type="ECO:0000256" key="1">
    <source>
        <dbReference type="ARBA" id="ARBA00007847"/>
    </source>
</evidence>
<proteinExistence type="inferred from homology"/>
<dbReference type="PANTHER" id="PTHR21198">
    <property type="entry name" value="GLUTAMATE RACEMASE"/>
    <property type="match status" value="1"/>
</dbReference>
<organism evidence="3 4">
    <name type="scientific">Citrobacter europaeus</name>
    <dbReference type="NCBI Taxonomy" id="1914243"/>
    <lineage>
        <taxon>Bacteria</taxon>
        <taxon>Pseudomonadati</taxon>
        <taxon>Pseudomonadota</taxon>
        <taxon>Gammaproteobacteria</taxon>
        <taxon>Enterobacterales</taxon>
        <taxon>Enterobacteriaceae</taxon>
        <taxon>Citrobacter</taxon>
    </lineage>
</organism>
<evidence type="ECO:0000256" key="2">
    <source>
        <dbReference type="ARBA" id="ARBA00023235"/>
    </source>
</evidence>
<dbReference type="PROSITE" id="PS00924">
    <property type="entry name" value="ASP_GLU_RACEMASE_2"/>
    <property type="match status" value="1"/>
</dbReference>
<dbReference type="InterPro" id="IPR004380">
    <property type="entry name" value="Asp_race"/>
</dbReference>
<dbReference type="EC" id="5.1.1.13" evidence="3"/>
<name>A0ABY0JS65_9ENTR</name>
<dbReference type="InterPro" id="IPR015942">
    <property type="entry name" value="Asp/Glu/hydantoin_racemase"/>
</dbReference>
<keyword evidence="2 3" id="KW-0413">Isomerase</keyword>
<keyword evidence="4" id="KW-1185">Reference proteome</keyword>
<sequence length="248" mass="27160">MIGEIEVYIVKGLIGVLGGMGPAATVDLFNKFVTFTAAQRDQEHIPLIISSIPDIPDRTDALMHHGHSPLPAMRDYMHKLEDAGAECIVIPCNTAHFWFNELKECCHTELLSIVETTINEVKNCGKTRIGLLATNATLYMGLYQKGIESLGLTCISPDSASQEKVMESIYCLKAGDAKRAQVLMNEQAQALFSRGAQVIVLGCTEVPVILAEAIKTSPEKYIDSTGSLVRAGIKWYEKRVGKNHLLAQ</sequence>
<protein>
    <submittedName>
        <fullName evidence="3">Aspartate racemase</fullName>
        <ecNumber evidence="3">5.1.1.13</ecNumber>
    </submittedName>
</protein>
<dbReference type="Pfam" id="PF01177">
    <property type="entry name" value="Asp_Glu_race"/>
    <property type="match status" value="1"/>
</dbReference>
<comment type="caution">
    <text evidence="3">The sequence shown here is derived from an EMBL/GenBank/DDBJ whole genome shotgun (WGS) entry which is preliminary data.</text>
</comment>
<gene>
    <name evidence="3" type="ORF">BN4901_3418</name>
</gene>
<evidence type="ECO:0000313" key="4">
    <source>
        <dbReference type="Proteomes" id="UP000195338"/>
    </source>
</evidence>
<dbReference type="GO" id="GO:0047689">
    <property type="term" value="F:aspartate racemase activity"/>
    <property type="evidence" value="ECO:0007669"/>
    <property type="project" value="UniProtKB-EC"/>
</dbReference>
<dbReference type="PANTHER" id="PTHR21198:SF7">
    <property type="entry name" value="ASPARTATE-GLUTAMATE RACEMASE FAMILY"/>
    <property type="match status" value="1"/>
</dbReference>
<dbReference type="SUPFAM" id="SSF53681">
    <property type="entry name" value="Aspartate/glutamate racemase"/>
    <property type="match status" value="2"/>
</dbReference>
<dbReference type="EMBL" id="FLUX01000037">
    <property type="protein sequence ID" value="SBW26680.1"/>
    <property type="molecule type" value="Genomic_DNA"/>
</dbReference>
<dbReference type="Gene3D" id="3.40.50.1860">
    <property type="match status" value="2"/>
</dbReference>
<comment type="similarity">
    <text evidence="1">Belongs to the aspartate/glutamate racemases family.</text>
</comment>
<evidence type="ECO:0000313" key="3">
    <source>
        <dbReference type="EMBL" id="SBW26680.1"/>
    </source>
</evidence>
<dbReference type="InterPro" id="IPR001920">
    <property type="entry name" value="Asp/Glu_race"/>
</dbReference>